<dbReference type="Pfam" id="PF00583">
    <property type="entry name" value="Acetyltransf_1"/>
    <property type="match status" value="1"/>
</dbReference>
<evidence type="ECO:0000256" key="2">
    <source>
        <dbReference type="ARBA" id="ARBA00023315"/>
    </source>
</evidence>
<gene>
    <name evidence="4" type="ORF">C7383_102296</name>
</gene>
<dbReference type="InterPro" id="IPR000182">
    <property type="entry name" value="GNAT_dom"/>
</dbReference>
<dbReference type="CDD" id="cd04301">
    <property type="entry name" value="NAT_SF"/>
    <property type="match status" value="1"/>
</dbReference>
<feature type="domain" description="N-acetyltransferase" evidence="3">
    <location>
        <begin position="3"/>
        <end position="172"/>
    </location>
</feature>
<name>A0AB73T8L9_9FIRM</name>
<comment type="caution">
    <text evidence="4">The sequence shown here is derived from an EMBL/GenBank/DDBJ whole genome shotgun (WGS) entry which is preliminary data.</text>
</comment>
<dbReference type="SUPFAM" id="SSF55729">
    <property type="entry name" value="Acyl-CoA N-acyltransferases (Nat)"/>
    <property type="match status" value="1"/>
</dbReference>
<evidence type="ECO:0000313" key="5">
    <source>
        <dbReference type="Proteomes" id="UP000245412"/>
    </source>
</evidence>
<dbReference type="PANTHER" id="PTHR43420:SF47">
    <property type="entry name" value="N-ACETYLTRANSFERASE DOMAIN-CONTAINING PROTEIN"/>
    <property type="match status" value="1"/>
</dbReference>
<proteinExistence type="predicted"/>
<dbReference type="Proteomes" id="UP000245412">
    <property type="component" value="Unassembled WGS sequence"/>
</dbReference>
<dbReference type="GO" id="GO:0016747">
    <property type="term" value="F:acyltransferase activity, transferring groups other than amino-acyl groups"/>
    <property type="evidence" value="ECO:0007669"/>
    <property type="project" value="InterPro"/>
</dbReference>
<keyword evidence="5" id="KW-1185">Reference proteome</keyword>
<organism evidence="4 5">
    <name type="scientific">Murimonas intestini</name>
    <dbReference type="NCBI Taxonomy" id="1337051"/>
    <lineage>
        <taxon>Bacteria</taxon>
        <taxon>Bacillati</taxon>
        <taxon>Bacillota</taxon>
        <taxon>Clostridia</taxon>
        <taxon>Lachnospirales</taxon>
        <taxon>Lachnospiraceae</taxon>
        <taxon>Murimonas</taxon>
    </lineage>
</organism>
<dbReference type="Gene3D" id="3.40.630.30">
    <property type="match status" value="1"/>
</dbReference>
<dbReference type="PANTHER" id="PTHR43420">
    <property type="entry name" value="ACETYLTRANSFERASE"/>
    <property type="match status" value="1"/>
</dbReference>
<dbReference type="EMBL" id="QGGY01000002">
    <property type="protein sequence ID" value="PWJ78160.1"/>
    <property type="molecule type" value="Genomic_DNA"/>
</dbReference>
<sequence length="180" mass="20404">MEIRIEHGTDADLDVIEQLYNDLLDVLETGMNYPGWKRGIYPTRKDALTGIVENSLFVARSGDSIVGAFILNHKPENGYDNAKWLYGGDYSLILVVHTLVVHPAFMNRGIGLQLLRFAEKWGKQNGMKAIRLDVYENNVPAIALYERCGYQYIQSIDLGFGHYGLDLFKLYEKLLSDVAD</sequence>
<evidence type="ECO:0000256" key="1">
    <source>
        <dbReference type="ARBA" id="ARBA00022679"/>
    </source>
</evidence>
<protein>
    <submittedName>
        <fullName evidence="4">Acetyltransferase (GNAT) family protein</fullName>
    </submittedName>
</protein>
<keyword evidence="1" id="KW-0808">Transferase</keyword>
<keyword evidence="2" id="KW-0012">Acyltransferase</keyword>
<dbReference type="RefSeq" id="WP_109625093.1">
    <property type="nucleotide sequence ID" value="NZ_JANKBI010000005.1"/>
</dbReference>
<dbReference type="InterPro" id="IPR050680">
    <property type="entry name" value="YpeA/RimI_acetyltransf"/>
</dbReference>
<dbReference type="InterPro" id="IPR016181">
    <property type="entry name" value="Acyl_CoA_acyltransferase"/>
</dbReference>
<accession>A0AB73T8L9</accession>
<reference evidence="4 5" key="1">
    <citation type="submission" date="2018-05" db="EMBL/GenBank/DDBJ databases">
        <authorList>
            <person name="Goeker M."/>
            <person name="Huntemann M."/>
            <person name="Clum A."/>
            <person name="Pillay M."/>
            <person name="Palaniappan K."/>
            <person name="Varghese N."/>
            <person name="Mikhailova N."/>
            <person name="Stamatis D."/>
            <person name="Reddy T."/>
            <person name="Daum C."/>
            <person name="Shapiro N."/>
            <person name="Ivanova N."/>
            <person name="Kyrpides N."/>
            <person name="Woyke T."/>
        </authorList>
    </citation>
    <scope>NUCLEOTIDE SEQUENCE [LARGE SCALE GENOMIC DNA]</scope>
    <source>
        <strain evidence="4 5">DSM 26524</strain>
    </source>
</reference>
<evidence type="ECO:0000259" key="3">
    <source>
        <dbReference type="PROSITE" id="PS51186"/>
    </source>
</evidence>
<dbReference type="AlphaFoldDB" id="A0AB73T8L9"/>
<dbReference type="PROSITE" id="PS51186">
    <property type="entry name" value="GNAT"/>
    <property type="match status" value="1"/>
</dbReference>
<evidence type="ECO:0000313" key="4">
    <source>
        <dbReference type="EMBL" id="PWJ78160.1"/>
    </source>
</evidence>